<evidence type="ECO:0000313" key="1">
    <source>
        <dbReference type="EMBL" id="RAI89969.1"/>
    </source>
</evidence>
<dbReference type="Proteomes" id="UP000249610">
    <property type="component" value="Unassembled WGS sequence"/>
</dbReference>
<proteinExistence type="predicted"/>
<evidence type="ECO:0000313" key="2">
    <source>
        <dbReference type="Proteomes" id="UP000249610"/>
    </source>
</evidence>
<dbReference type="Pfam" id="PF09365">
    <property type="entry name" value="DUF2461"/>
    <property type="match status" value="1"/>
</dbReference>
<dbReference type="InterPro" id="IPR015996">
    <property type="entry name" value="UCP028451"/>
</dbReference>
<dbReference type="PIRSF" id="PIRSF028451">
    <property type="entry name" value="UCP028451"/>
    <property type="match status" value="1"/>
</dbReference>
<dbReference type="EMBL" id="QLLK01000005">
    <property type="protein sequence ID" value="RAI89969.1"/>
    <property type="molecule type" value="Genomic_DNA"/>
</dbReference>
<protein>
    <submittedName>
        <fullName evidence="1">Uncharacterized protein (TIGR02453 family)</fullName>
    </submittedName>
</protein>
<dbReference type="AlphaFoldDB" id="A0A327PCN5"/>
<dbReference type="PANTHER" id="PTHR36452:SF1">
    <property type="entry name" value="DUF2461 DOMAIN-CONTAINING PROTEIN"/>
    <property type="match status" value="1"/>
</dbReference>
<reference evidence="1 2" key="1">
    <citation type="submission" date="2018-06" db="EMBL/GenBank/DDBJ databases">
        <title>Genomic Encyclopedia of Archaeal and Bacterial Type Strains, Phase II (KMG-II): from individual species to whole genera.</title>
        <authorList>
            <person name="Goeker M."/>
        </authorList>
    </citation>
    <scope>NUCLEOTIDE SEQUENCE [LARGE SCALE GENOMIC DNA]</scope>
    <source>
        <strain evidence="1 2">DSM 23446</strain>
    </source>
</reference>
<organism evidence="1 2">
    <name type="scientific">Algoriphagus yeomjeoni</name>
    <dbReference type="NCBI Taxonomy" id="291403"/>
    <lineage>
        <taxon>Bacteria</taxon>
        <taxon>Pseudomonadati</taxon>
        <taxon>Bacteroidota</taxon>
        <taxon>Cytophagia</taxon>
        <taxon>Cytophagales</taxon>
        <taxon>Cyclobacteriaceae</taxon>
        <taxon>Algoriphagus</taxon>
    </lineage>
</organism>
<gene>
    <name evidence="1" type="ORF">LV83_01970</name>
</gene>
<dbReference type="NCBIfam" id="TIGR02453">
    <property type="entry name" value="TIGR02453 family protein"/>
    <property type="match status" value="1"/>
</dbReference>
<comment type="caution">
    <text evidence="1">The sequence shown here is derived from an EMBL/GenBank/DDBJ whole genome shotgun (WGS) entry which is preliminary data.</text>
</comment>
<sequence length="227" mass="26019">MIMRPYLPFLAALAEHNSKEWMDANKKWYLDTRAEFLEDVAVLLKGIGEWEPELLVFKPKDCVFRQNRDIRFSANKQPYKTNFGAYFSPKGKKSEGPGYYLQVQPGNSFLAGGIWMPMTETLKKIRKEIDYSGAELAKIESNPVFKSQFGQIEGEKLKTSPRDYEADHEYIDYLRLKSFTVSSKISDGDIESGNFINITLEGFQKMRPLQEFLSKAIEDVEDGSGLL</sequence>
<accession>A0A327PCN5</accession>
<name>A0A327PCN5_9BACT</name>
<keyword evidence="2" id="KW-1185">Reference proteome</keyword>
<dbReference type="InterPro" id="IPR012808">
    <property type="entry name" value="CHP02453"/>
</dbReference>
<dbReference type="PANTHER" id="PTHR36452">
    <property type="entry name" value="CHROMOSOME 12, WHOLE GENOME SHOTGUN SEQUENCE"/>
    <property type="match status" value="1"/>
</dbReference>